<sequence length="59" mass="6049">MDSFTSLDALYPSSPSTSDVALESLSVSPSSHDGQQPHSELPVDSEAGGGDLVAWCVIA</sequence>
<evidence type="ECO:0000313" key="3">
    <source>
        <dbReference type="Proteomes" id="UP000053593"/>
    </source>
</evidence>
<dbReference type="HOGENOM" id="CLU_2960996_0_0_1"/>
<reference evidence="2 3" key="1">
    <citation type="submission" date="2014-04" db="EMBL/GenBank/DDBJ databases">
        <title>Evolutionary Origins and Diversification of the Mycorrhizal Mutualists.</title>
        <authorList>
            <consortium name="DOE Joint Genome Institute"/>
            <consortium name="Mycorrhizal Genomics Consortium"/>
            <person name="Kohler A."/>
            <person name="Kuo A."/>
            <person name="Nagy L.G."/>
            <person name="Floudas D."/>
            <person name="Copeland A."/>
            <person name="Barry K.W."/>
            <person name="Cichocki N."/>
            <person name="Veneault-Fourrey C."/>
            <person name="LaButti K."/>
            <person name="Lindquist E.A."/>
            <person name="Lipzen A."/>
            <person name="Lundell T."/>
            <person name="Morin E."/>
            <person name="Murat C."/>
            <person name="Riley R."/>
            <person name="Ohm R."/>
            <person name="Sun H."/>
            <person name="Tunlid A."/>
            <person name="Henrissat B."/>
            <person name="Grigoriev I.V."/>
            <person name="Hibbett D.S."/>
            <person name="Martin F."/>
        </authorList>
    </citation>
    <scope>NUCLEOTIDE SEQUENCE [LARGE SCALE GENOMIC DNA]</scope>
    <source>
        <strain evidence="2 3">FD-317 M1</strain>
    </source>
</reference>
<proteinExistence type="predicted"/>
<dbReference type="GO" id="GO:0016020">
    <property type="term" value="C:membrane"/>
    <property type="evidence" value="ECO:0007669"/>
    <property type="project" value="InterPro"/>
</dbReference>
<protein>
    <submittedName>
        <fullName evidence="2">Unplaced genomic scaffold GYMLUscaffold_35, whole genome shotgun sequence</fullName>
    </submittedName>
</protein>
<dbReference type="OrthoDB" id="3040782at2759"/>
<evidence type="ECO:0000256" key="1">
    <source>
        <dbReference type="SAM" id="MobiDB-lite"/>
    </source>
</evidence>
<gene>
    <name evidence="2" type="ORF">GYMLUDRAFT_97988</name>
</gene>
<feature type="region of interest" description="Disordered" evidence="1">
    <location>
        <begin position="1"/>
        <end position="50"/>
    </location>
</feature>
<dbReference type="Proteomes" id="UP000053593">
    <property type="component" value="Unassembled WGS sequence"/>
</dbReference>
<dbReference type="Pfam" id="PF08015">
    <property type="entry name" value="Pheromone"/>
    <property type="match status" value="1"/>
</dbReference>
<dbReference type="AlphaFoldDB" id="A0A0D0CST1"/>
<dbReference type="GO" id="GO:0000772">
    <property type="term" value="F:mating pheromone activity"/>
    <property type="evidence" value="ECO:0007669"/>
    <property type="project" value="InterPro"/>
</dbReference>
<organism evidence="2 3">
    <name type="scientific">Collybiopsis luxurians FD-317 M1</name>
    <dbReference type="NCBI Taxonomy" id="944289"/>
    <lineage>
        <taxon>Eukaryota</taxon>
        <taxon>Fungi</taxon>
        <taxon>Dikarya</taxon>
        <taxon>Basidiomycota</taxon>
        <taxon>Agaricomycotina</taxon>
        <taxon>Agaricomycetes</taxon>
        <taxon>Agaricomycetidae</taxon>
        <taxon>Agaricales</taxon>
        <taxon>Marasmiineae</taxon>
        <taxon>Omphalotaceae</taxon>
        <taxon>Collybiopsis</taxon>
        <taxon>Collybiopsis luxurians</taxon>
    </lineage>
</organism>
<name>A0A0D0CST1_9AGAR</name>
<accession>A0A0D0CST1</accession>
<dbReference type="InterPro" id="IPR012597">
    <property type="entry name" value="Pheromone"/>
</dbReference>
<keyword evidence="3" id="KW-1185">Reference proteome</keyword>
<dbReference type="EMBL" id="KN834783">
    <property type="protein sequence ID" value="KIK58768.1"/>
    <property type="molecule type" value="Genomic_DNA"/>
</dbReference>
<evidence type="ECO:0000313" key="2">
    <source>
        <dbReference type="EMBL" id="KIK58768.1"/>
    </source>
</evidence>
<feature type="compositionally biased region" description="Polar residues" evidence="1">
    <location>
        <begin position="13"/>
        <end position="38"/>
    </location>
</feature>